<dbReference type="RefSeq" id="WP_205262332.1">
    <property type="nucleotide sequence ID" value="NZ_JAERWK010000026.1"/>
</dbReference>
<dbReference type="Pfam" id="PF01636">
    <property type="entry name" value="APH"/>
    <property type="match status" value="1"/>
</dbReference>
<evidence type="ECO:0000313" key="3">
    <source>
        <dbReference type="EMBL" id="MBM9469368.1"/>
    </source>
</evidence>
<comment type="caution">
    <text evidence="3">The sequence shown here is derived from an EMBL/GenBank/DDBJ whole genome shotgun (WGS) entry which is preliminary data.</text>
</comment>
<evidence type="ECO:0000313" key="4">
    <source>
        <dbReference type="Proteomes" id="UP000663792"/>
    </source>
</evidence>
<dbReference type="EMBL" id="JAERWK010000026">
    <property type="protein sequence ID" value="MBM9469368.1"/>
    <property type="molecule type" value="Genomic_DNA"/>
</dbReference>
<evidence type="ECO:0000256" key="1">
    <source>
        <dbReference type="SAM" id="MobiDB-lite"/>
    </source>
</evidence>
<dbReference type="SUPFAM" id="SSF56112">
    <property type="entry name" value="Protein kinase-like (PK-like)"/>
    <property type="match status" value="1"/>
</dbReference>
<sequence length="380" mass="40100">MPALSPTRGPQAVPAPTPVPSGPTPVPTRVSADALDLLTDLTAAGVLDLAAVTDVQMVHRRSAGYRITLQDGRRWFAKRAQRRVDGTWSADLTTEGANHRVALGLPGVRPLLPRLVHARHDILVTECIDDHRHLDDHRAAAGGTDPVAAAALGSVVRRLHAAGRRATGARPVNHAAAAVGTWLSPTPTLVAQHPAGFTELTVRIRAAGLAAPLTRLAAGWRSITFIHGDLKSDNLFLRAADDDGHPAVRIIDWETAGLGDPRWDVGSLIGNHLFSWLAGLDFRQGQTLADWLAGAEVPWPRVQDETRTLLWAYDAGPADDHPAPLDAAGITTVGGYAAVFLLQRVTASALTAPVLPPLALAAVQVAAALLTTDAAVELLS</sequence>
<gene>
    <name evidence="3" type="ORF">JL106_18940</name>
</gene>
<keyword evidence="4" id="KW-1185">Reference proteome</keyword>
<name>A0A938YK57_9ACTN</name>
<dbReference type="InterPro" id="IPR011009">
    <property type="entry name" value="Kinase-like_dom_sf"/>
</dbReference>
<proteinExistence type="predicted"/>
<dbReference type="Proteomes" id="UP000663792">
    <property type="component" value="Unassembled WGS sequence"/>
</dbReference>
<reference evidence="3" key="1">
    <citation type="submission" date="2021-01" db="EMBL/GenBank/DDBJ databases">
        <title>YIM 132084 draft genome.</title>
        <authorList>
            <person name="An D."/>
        </authorList>
    </citation>
    <scope>NUCLEOTIDE SEQUENCE</scope>
    <source>
        <strain evidence="3">YIM 132084</strain>
    </source>
</reference>
<dbReference type="InterPro" id="IPR002575">
    <property type="entry name" value="Aminoglycoside_PTrfase"/>
</dbReference>
<dbReference type="AlphaFoldDB" id="A0A938YK57"/>
<accession>A0A938YK57</accession>
<feature type="compositionally biased region" description="Pro residues" evidence="1">
    <location>
        <begin position="13"/>
        <end position="25"/>
    </location>
</feature>
<feature type="domain" description="Aminoglycoside phosphotransferase" evidence="2">
    <location>
        <begin position="65"/>
        <end position="276"/>
    </location>
</feature>
<dbReference type="Gene3D" id="3.90.1200.10">
    <property type="match status" value="1"/>
</dbReference>
<protein>
    <submittedName>
        <fullName evidence="3">Phosphotransferase</fullName>
    </submittedName>
</protein>
<feature type="region of interest" description="Disordered" evidence="1">
    <location>
        <begin position="1"/>
        <end position="25"/>
    </location>
</feature>
<organism evidence="3 4">
    <name type="scientific">Nakamurella leprariae</name>
    <dbReference type="NCBI Taxonomy" id="2803911"/>
    <lineage>
        <taxon>Bacteria</taxon>
        <taxon>Bacillati</taxon>
        <taxon>Actinomycetota</taxon>
        <taxon>Actinomycetes</taxon>
        <taxon>Nakamurellales</taxon>
        <taxon>Nakamurellaceae</taxon>
        <taxon>Nakamurella</taxon>
    </lineage>
</organism>
<evidence type="ECO:0000259" key="2">
    <source>
        <dbReference type="Pfam" id="PF01636"/>
    </source>
</evidence>